<accession>A0A0G0M7W7</accession>
<protein>
    <submittedName>
        <fullName evidence="1">Uncharacterized protein</fullName>
    </submittedName>
</protein>
<organism evidence="1 2">
    <name type="scientific">Candidatus Woesebacteria bacterium GW2011_GWB1_39_12</name>
    <dbReference type="NCBI Taxonomy" id="1618574"/>
    <lineage>
        <taxon>Bacteria</taxon>
        <taxon>Candidatus Woeseibacteriota</taxon>
    </lineage>
</organism>
<name>A0A0G0M7W7_9BACT</name>
<evidence type="ECO:0000313" key="2">
    <source>
        <dbReference type="Proteomes" id="UP000033881"/>
    </source>
</evidence>
<dbReference type="AlphaFoldDB" id="A0A0G0M7W7"/>
<dbReference type="Proteomes" id="UP000033881">
    <property type="component" value="Unassembled WGS sequence"/>
</dbReference>
<proteinExistence type="predicted"/>
<dbReference type="EMBL" id="LBWB01000015">
    <property type="protein sequence ID" value="KKR00219.1"/>
    <property type="molecule type" value="Genomic_DNA"/>
</dbReference>
<sequence length="89" mass="10681">MNDLSRFIEFECKKVRSRMDEITESLRRLNIMTGICPGQIYHLLGTDRKFEVIEVRDDRVKLMHTDSHLTDFYYILEVAMIMTRIDDDH</sequence>
<dbReference type="STRING" id="1618574.UT24_C0015G0027"/>
<comment type="caution">
    <text evidence="1">The sequence shown here is derived from an EMBL/GenBank/DDBJ whole genome shotgun (WGS) entry which is preliminary data.</text>
</comment>
<evidence type="ECO:0000313" key="1">
    <source>
        <dbReference type="EMBL" id="KKR00219.1"/>
    </source>
</evidence>
<gene>
    <name evidence="1" type="ORF">UT24_C0015G0027</name>
</gene>
<reference evidence="1 2" key="1">
    <citation type="journal article" date="2015" name="Nature">
        <title>rRNA introns, odd ribosomes, and small enigmatic genomes across a large radiation of phyla.</title>
        <authorList>
            <person name="Brown C.T."/>
            <person name="Hug L.A."/>
            <person name="Thomas B.C."/>
            <person name="Sharon I."/>
            <person name="Castelle C.J."/>
            <person name="Singh A."/>
            <person name="Wilkins M.J."/>
            <person name="Williams K.H."/>
            <person name="Banfield J.F."/>
        </authorList>
    </citation>
    <scope>NUCLEOTIDE SEQUENCE [LARGE SCALE GENOMIC DNA]</scope>
</reference>